<feature type="coiled-coil region" evidence="1">
    <location>
        <begin position="156"/>
        <end position="183"/>
    </location>
</feature>
<evidence type="ECO:0000256" key="2">
    <source>
        <dbReference type="SAM" id="MobiDB-lite"/>
    </source>
</evidence>
<feature type="region of interest" description="Disordered" evidence="2">
    <location>
        <begin position="195"/>
        <end position="214"/>
    </location>
</feature>
<sequence length="214" mass="24142">MFSRLKQKVKEKTGRAQATSIPADVETSITYFKSLGTRAKELHKCLNDLSEVCKWHKKANFLGPIENLGRLSEKVDMKPFEEATQIRIATEEETLRGLSLEVDKFKAYAQNEGKAQTDSINLVNRTRLNMDVAIGNLASNDTDANKIRVDTTTKEFEAACQKMRDLQNSINQVETNHSQWLEAVSNQMKITFKKTGKMEPTSKAEKSVAKSLIK</sequence>
<feature type="compositionally biased region" description="Basic and acidic residues" evidence="2">
    <location>
        <begin position="196"/>
        <end position="208"/>
    </location>
</feature>
<proteinExistence type="predicted"/>
<protein>
    <recommendedName>
        <fullName evidence="5">BAR domain-containing protein</fullName>
    </recommendedName>
</protein>
<accession>A0A8R1HY06</accession>
<dbReference type="EnsemblMetazoa" id="CJA11615.1">
    <property type="protein sequence ID" value="CJA11615.1"/>
    <property type="gene ID" value="WBGene00130819"/>
</dbReference>
<dbReference type="Proteomes" id="UP000005237">
    <property type="component" value="Unassembled WGS sequence"/>
</dbReference>
<evidence type="ECO:0000313" key="4">
    <source>
        <dbReference type="Proteomes" id="UP000005237"/>
    </source>
</evidence>
<keyword evidence="4" id="KW-1185">Reference proteome</keyword>
<dbReference type="AlphaFoldDB" id="A0A8R1HY06"/>
<evidence type="ECO:0008006" key="5">
    <source>
        <dbReference type="Google" id="ProtNLM"/>
    </source>
</evidence>
<evidence type="ECO:0000313" key="3">
    <source>
        <dbReference type="EnsemblMetazoa" id="CJA11615.1"/>
    </source>
</evidence>
<keyword evidence="1" id="KW-0175">Coiled coil</keyword>
<organism evidence="3 4">
    <name type="scientific">Caenorhabditis japonica</name>
    <dbReference type="NCBI Taxonomy" id="281687"/>
    <lineage>
        <taxon>Eukaryota</taxon>
        <taxon>Metazoa</taxon>
        <taxon>Ecdysozoa</taxon>
        <taxon>Nematoda</taxon>
        <taxon>Chromadorea</taxon>
        <taxon>Rhabditida</taxon>
        <taxon>Rhabditina</taxon>
        <taxon>Rhabditomorpha</taxon>
        <taxon>Rhabditoidea</taxon>
        <taxon>Rhabditidae</taxon>
        <taxon>Peloderinae</taxon>
        <taxon>Caenorhabditis</taxon>
    </lineage>
</organism>
<dbReference type="OMA" id="KWQKKAN"/>
<reference evidence="4" key="1">
    <citation type="submission" date="2010-08" db="EMBL/GenBank/DDBJ databases">
        <authorList>
            <consortium name="Caenorhabditis japonica Sequencing Consortium"/>
            <person name="Wilson R.K."/>
        </authorList>
    </citation>
    <scope>NUCLEOTIDE SEQUENCE [LARGE SCALE GENOMIC DNA]</scope>
    <source>
        <strain evidence="4">DF5081</strain>
    </source>
</reference>
<reference evidence="3" key="2">
    <citation type="submission" date="2022-06" db="UniProtKB">
        <authorList>
            <consortium name="EnsemblMetazoa"/>
        </authorList>
    </citation>
    <scope>IDENTIFICATION</scope>
    <source>
        <strain evidence="3">DF5081</strain>
    </source>
</reference>
<evidence type="ECO:0000256" key="1">
    <source>
        <dbReference type="SAM" id="Coils"/>
    </source>
</evidence>
<name>A0A8R1HY06_CAEJA</name>